<dbReference type="SUPFAM" id="SSF53955">
    <property type="entry name" value="Lysozyme-like"/>
    <property type="match status" value="1"/>
</dbReference>
<evidence type="ECO:0000313" key="5">
    <source>
        <dbReference type="EMBL" id="EHM53342.1"/>
    </source>
</evidence>
<gene>
    <name evidence="5" type="ORF">HMPREF9080_01806</name>
</gene>
<evidence type="ECO:0000256" key="1">
    <source>
        <dbReference type="ARBA" id="ARBA00007734"/>
    </source>
</evidence>
<protein>
    <submittedName>
        <fullName evidence="5">Transglycosylase SLT domain protein</fullName>
    </submittedName>
</protein>
<feature type="region of interest" description="Disordered" evidence="2">
    <location>
        <begin position="144"/>
        <end position="170"/>
    </location>
</feature>
<keyword evidence="3" id="KW-0732">Signal</keyword>
<sequence length="339" mass="37212">MRGLVLSLSLLAALPAVAAPTALTPMTAQRSPVTTAEDNLPDLYRQAAARHGVDATTLYRHMLDRTRWVNTHGQTVAWPWTVEVQGRRYQFKTRIDCFNWLLGKRGKATGITFGLDGRRLALQSRSTLWAELDVAAMVERSAKALRPQPLPQPQTSGKPDTSSSPIPPVNENPALQAMIARVSRETGVDELLLHAVIYQESRYKIGARSPKGAMGLMQLMPGTARDLGLAPHEYYDPYRNLWGGATYLKQQLSTFPTLEAALAAYNAGPQAVRRHKGVPPYRETQQYVAAIGGHYRRLQAVRQTGASPVPAKTGERRVASAQDVAPALLNPPGQKRGLR</sequence>
<reference evidence="5 6" key="1">
    <citation type="submission" date="2011-08" db="EMBL/GenBank/DDBJ databases">
        <authorList>
            <person name="Weinstock G."/>
            <person name="Sodergren E."/>
            <person name="Clifton S."/>
            <person name="Fulton L."/>
            <person name="Fulton B."/>
            <person name="Courtney L."/>
            <person name="Fronick C."/>
            <person name="Harrison M."/>
            <person name="Strong C."/>
            <person name="Farmer C."/>
            <person name="Delahaunty K."/>
            <person name="Markovic C."/>
            <person name="Hall O."/>
            <person name="Minx P."/>
            <person name="Tomlinson C."/>
            <person name="Mitreva M."/>
            <person name="Hou S."/>
            <person name="Chen J."/>
            <person name="Wollam A."/>
            <person name="Pepin K.H."/>
            <person name="Johnson M."/>
            <person name="Bhonagiri V."/>
            <person name="Zhang X."/>
            <person name="Suruliraj S."/>
            <person name="Warren W."/>
            <person name="Chinwalla A."/>
            <person name="Mardis E.R."/>
            <person name="Wilson R.K."/>
        </authorList>
    </citation>
    <scope>NUCLEOTIDE SEQUENCE [LARGE SCALE GENOMIC DNA]</scope>
    <source>
        <strain evidence="5 6">F0432</strain>
    </source>
</reference>
<dbReference type="CDD" id="cd00254">
    <property type="entry name" value="LT-like"/>
    <property type="match status" value="1"/>
</dbReference>
<feature type="signal peptide" evidence="3">
    <location>
        <begin position="1"/>
        <end position="18"/>
    </location>
</feature>
<feature type="compositionally biased region" description="Polar residues" evidence="2">
    <location>
        <begin position="153"/>
        <end position="164"/>
    </location>
</feature>
<dbReference type="InterPro" id="IPR008258">
    <property type="entry name" value="Transglycosylase_SLT_dom_1"/>
</dbReference>
<name>G9ZGA2_9GAMM</name>
<dbReference type="EMBL" id="AGCM01000104">
    <property type="protein sequence ID" value="EHM53342.1"/>
    <property type="molecule type" value="Genomic_DNA"/>
</dbReference>
<dbReference type="Gene3D" id="1.10.530.10">
    <property type="match status" value="1"/>
</dbReference>
<dbReference type="RefSeq" id="WP_006985806.1">
    <property type="nucleotide sequence ID" value="NZ_JH417935.1"/>
</dbReference>
<dbReference type="Proteomes" id="UP000004750">
    <property type="component" value="Unassembled WGS sequence"/>
</dbReference>
<evidence type="ECO:0000313" key="6">
    <source>
        <dbReference type="Proteomes" id="UP000004750"/>
    </source>
</evidence>
<dbReference type="Pfam" id="PF01464">
    <property type="entry name" value="SLT"/>
    <property type="match status" value="1"/>
</dbReference>
<evidence type="ECO:0000256" key="2">
    <source>
        <dbReference type="SAM" id="MobiDB-lite"/>
    </source>
</evidence>
<organism evidence="5 6">
    <name type="scientific">Cardiobacterium valvarum F0432</name>
    <dbReference type="NCBI Taxonomy" id="797473"/>
    <lineage>
        <taxon>Bacteria</taxon>
        <taxon>Pseudomonadati</taxon>
        <taxon>Pseudomonadota</taxon>
        <taxon>Gammaproteobacteria</taxon>
        <taxon>Cardiobacteriales</taxon>
        <taxon>Cardiobacteriaceae</taxon>
        <taxon>Cardiobacterium</taxon>
    </lineage>
</organism>
<dbReference type="PANTHER" id="PTHR37423:SF2">
    <property type="entry name" value="MEMBRANE-BOUND LYTIC MUREIN TRANSGLYCOSYLASE C"/>
    <property type="match status" value="1"/>
</dbReference>
<feature type="chain" id="PRO_5003529583" evidence="3">
    <location>
        <begin position="19"/>
        <end position="339"/>
    </location>
</feature>
<comment type="similarity">
    <text evidence="1">Belongs to the transglycosylase Slt family.</text>
</comment>
<feature type="region of interest" description="Disordered" evidence="2">
    <location>
        <begin position="303"/>
        <end position="339"/>
    </location>
</feature>
<dbReference type="PANTHER" id="PTHR37423">
    <property type="entry name" value="SOLUBLE LYTIC MUREIN TRANSGLYCOSYLASE-RELATED"/>
    <property type="match status" value="1"/>
</dbReference>
<dbReference type="AlphaFoldDB" id="G9ZGA2"/>
<evidence type="ECO:0000256" key="3">
    <source>
        <dbReference type="SAM" id="SignalP"/>
    </source>
</evidence>
<evidence type="ECO:0000259" key="4">
    <source>
        <dbReference type="Pfam" id="PF01464"/>
    </source>
</evidence>
<dbReference type="InterPro" id="IPR023346">
    <property type="entry name" value="Lysozyme-like_dom_sf"/>
</dbReference>
<dbReference type="STRING" id="797473.HMPREF9080_01806"/>
<comment type="caution">
    <text evidence="5">The sequence shown here is derived from an EMBL/GenBank/DDBJ whole genome shotgun (WGS) entry which is preliminary data.</text>
</comment>
<accession>G9ZGA2</accession>
<feature type="domain" description="Transglycosylase SLT" evidence="4">
    <location>
        <begin position="181"/>
        <end position="282"/>
    </location>
</feature>
<dbReference type="HOGENOM" id="CLU_818077_0_0_6"/>
<proteinExistence type="inferred from homology"/>